<dbReference type="PANTHER" id="PTHR34595:SF7">
    <property type="entry name" value="SLL1039 PROTEIN"/>
    <property type="match status" value="1"/>
</dbReference>
<organism evidence="2 3">
    <name type="scientific">Cohaesibacter celericrescens</name>
    <dbReference type="NCBI Taxonomy" id="2067669"/>
    <lineage>
        <taxon>Bacteria</taxon>
        <taxon>Pseudomonadati</taxon>
        <taxon>Pseudomonadota</taxon>
        <taxon>Alphaproteobacteria</taxon>
        <taxon>Hyphomicrobiales</taxon>
        <taxon>Cohaesibacteraceae</taxon>
    </lineage>
</organism>
<dbReference type="InterPro" id="IPR007296">
    <property type="entry name" value="DUF403"/>
</dbReference>
<comment type="caution">
    <text evidence="2">The sequence shown here is derived from an EMBL/GenBank/DDBJ whole genome shotgun (WGS) entry which is preliminary data.</text>
</comment>
<protein>
    <submittedName>
        <fullName evidence="2">Alpha-E domain-containing protein</fullName>
    </submittedName>
</protein>
<dbReference type="Proteomes" id="UP000234881">
    <property type="component" value="Unassembled WGS sequence"/>
</dbReference>
<feature type="domain" description="DUF403" evidence="1">
    <location>
        <begin position="50"/>
        <end position="361"/>
    </location>
</feature>
<sequence>MGTARWLDTRGTQRRIDHCQFFPGGGHQGYLGAGRGHKIQQARREIMTMLLSRYAEALFWFARYVERSASLARILNVQASFWQDQSNEENWAAILSLYVDEKRFDENYGTMTAQNVARYYITDRENPGSILSCLWAARENARLLRPLISVSMWSYVNVSYNDLKNLGDRDIDAKRLSRTCETIARRCDAIMGVTEGTYFRDAGWRFYQLGLWIERADQTSRLLDVKVAQVAAQHKFQPSETTADPEFWKLLLHSFEAYHAFQRTESGHLDPKKVANFLMFNKSFPRSLTHCIGEIKNMLNDLDDEFDLNHVEQSYKEVEMLMNELNGASKDPDLQQKFHGFNDKVQNHLIAVTSSLGSSFFGHGEQSVQSEQEQVQRQA</sequence>
<accession>A0A2N5XP54</accession>
<dbReference type="Pfam" id="PF04168">
    <property type="entry name" value="Alpha-E"/>
    <property type="match status" value="1"/>
</dbReference>
<dbReference type="AlphaFoldDB" id="A0A2N5XP54"/>
<proteinExistence type="predicted"/>
<reference evidence="2 3" key="1">
    <citation type="submission" date="2018-01" db="EMBL/GenBank/DDBJ databases">
        <title>The draft genome sequence of Cohaesibacter sp. H1304.</title>
        <authorList>
            <person name="Wang N.-N."/>
            <person name="Du Z.-J."/>
        </authorList>
    </citation>
    <scope>NUCLEOTIDE SEQUENCE [LARGE SCALE GENOMIC DNA]</scope>
    <source>
        <strain evidence="2 3">H1304</strain>
    </source>
</reference>
<evidence type="ECO:0000313" key="3">
    <source>
        <dbReference type="Proteomes" id="UP000234881"/>
    </source>
</evidence>
<dbReference type="PANTHER" id="PTHR34595">
    <property type="entry name" value="BLR5612 PROTEIN"/>
    <property type="match status" value="1"/>
</dbReference>
<name>A0A2N5XP54_9HYPH</name>
<gene>
    <name evidence="2" type="ORF">C0081_15635</name>
</gene>
<dbReference type="OrthoDB" id="9803532at2"/>
<evidence type="ECO:0000259" key="1">
    <source>
        <dbReference type="Pfam" id="PF04168"/>
    </source>
</evidence>
<evidence type="ECO:0000313" key="2">
    <source>
        <dbReference type="EMBL" id="PLW76321.1"/>
    </source>
</evidence>
<dbReference type="InterPro" id="IPR051680">
    <property type="entry name" value="ATP-dep_Glu-Cys_Ligase-2"/>
</dbReference>
<dbReference type="EMBL" id="PKUQ01000031">
    <property type="protein sequence ID" value="PLW76321.1"/>
    <property type="molecule type" value="Genomic_DNA"/>
</dbReference>
<keyword evidence="3" id="KW-1185">Reference proteome</keyword>